<dbReference type="NCBIfam" id="TIGR01413">
    <property type="entry name" value="Dyp_perox_fam"/>
    <property type="match status" value="1"/>
</dbReference>
<evidence type="ECO:0000313" key="14">
    <source>
        <dbReference type="Proteomes" id="UP001500752"/>
    </source>
</evidence>
<organism evidence="13 14">
    <name type="scientific">Arthrobacter ginkgonis</name>
    <dbReference type="NCBI Taxonomy" id="1630594"/>
    <lineage>
        <taxon>Bacteria</taxon>
        <taxon>Bacillati</taxon>
        <taxon>Actinomycetota</taxon>
        <taxon>Actinomycetes</taxon>
        <taxon>Micrococcales</taxon>
        <taxon>Micrococcaceae</taxon>
        <taxon>Arthrobacter</taxon>
    </lineage>
</organism>
<keyword evidence="14" id="KW-1185">Reference proteome</keyword>
<evidence type="ECO:0000256" key="2">
    <source>
        <dbReference type="ARBA" id="ARBA00022559"/>
    </source>
</evidence>
<evidence type="ECO:0000256" key="3">
    <source>
        <dbReference type="ARBA" id="ARBA00022617"/>
    </source>
</evidence>
<evidence type="ECO:0000259" key="12">
    <source>
        <dbReference type="Pfam" id="PF20628"/>
    </source>
</evidence>
<keyword evidence="7" id="KW-0408">Iron</keyword>
<evidence type="ECO:0000256" key="9">
    <source>
        <dbReference type="SAM" id="MobiDB-lite"/>
    </source>
</evidence>
<keyword evidence="4" id="KW-0479">Metal-binding</keyword>
<dbReference type="InterPro" id="IPR048328">
    <property type="entry name" value="Dyp_perox_C"/>
</dbReference>
<keyword evidence="5 10" id="KW-0732">Signal</keyword>
<name>A0ABP7C4F6_9MICC</name>
<evidence type="ECO:0000256" key="8">
    <source>
        <dbReference type="ARBA" id="ARBA00025737"/>
    </source>
</evidence>
<evidence type="ECO:0000313" key="13">
    <source>
        <dbReference type="EMBL" id="GAA3676093.1"/>
    </source>
</evidence>
<protein>
    <submittedName>
        <fullName evidence="13">Dyp-type peroxidase</fullName>
    </submittedName>
</protein>
<keyword evidence="6" id="KW-0560">Oxidoreductase</keyword>
<dbReference type="PROSITE" id="PS51404">
    <property type="entry name" value="DYP_PEROXIDASE"/>
    <property type="match status" value="1"/>
</dbReference>
<dbReference type="GO" id="GO:0004601">
    <property type="term" value="F:peroxidase activity"/>
    <property type="evidence" value="ECO:0007669"/>
    <property type="project" value="UniProtKB-KW"/>
</dbReference>
<dbReference type="Proteomes" id="UP001500752">
    <property type="component" value="Unassembled WGS sequence"/>
</dbReference>
<dbReference type="EMBL" id="BAABEO010000008">
    <property type="protein sequence ID" value="GAA3676093.1"/>
    <property type="molecule type" value="Genomic_DNA"/>
</dbReference>
<dbReference type="PROSITE" id="PS51318">
    <property type="entry name" value="TAT"/>
    <property type="match status" value="1"/>
</dbReference>
<dbReference type="InterPro" id="IPR011008">
    <property type="entry name" value="Dimeric_a/b-barrel"/>
</dbReference>
<dbReference type="InterPro" id="IPR048327">
    <property type="entry name" value="Dyp_perox_N"/>
</dbReference>
<evidence type="ECO:0000256" key="1">
    <source>
        <dbReference type="ARBA" id="ARBA00001970"/>
    </source>
</evidence>
<evidence type="ECO:0000256" key="7">
    <source>
        <dbReference type="ARBA" id="ARBA00023004"/>
    </source>
</evidence>
<keyword evidence="2 13" id="KW-0575">Peroxidase</keyword>
<dbReference type="RefSeq" id="WP_345149373.1">
    <property type="nucleotide sequence ID" value="NZ_BAABEO010000008.1"/>
</dbReference>
<dbReference type="SUPFAM" id="SSF54909">
    <property type="entry name" value="Dimeric alpha+beta barrel"/>
    <property type="match status" value="1"/>
</dbReference>
<reference evidence="14" key="1">
    <citation type="journal article" date="2019" name="Int. J. Syst. Evol. Microbiol.">
        <title>The Global Catalogue of Microorganisms (GCM) 10K type strain sequencing project: providing services to taxonomists for standard genome sequencing and annotation.</title>
        <authorList>
            <consortium name="The Broad Institute Genomics Platform"/>
            <consortium name="The Broad Institute Genome Sequencing Center for Infectious Disease"/>
            <person name="Wu L."/>
            <person name="Ma J."/>
        </authorList>
    </citation>
    <scope>NUCLEOTIDE SEQUENCE [LARGE SCALE GENOMIC DNA]</scope>
    <source>
        <strain evidence="14">JCM 30742</strain>
    </source>
</reference>
<comment type="cofactor">
    <cofactor evidence="1">
        <name>heme b</name>
        <dbReference type="ChEBI" id="CHEBI:60344"/>
    </cofactor>
</comment>
<dbReference type="PANTHER" id="PTHR30521">
    <property type="entry name" value="DEFERROCHELATASE/PEROXIDASE"/>
    <property type="match status" value="1"/>
</dbReference>
<feature type="domain" description="Dyp-type peroxidase C-terminal" evidence="12">
    <location>
        <begin position="225"/>
        <end position="400"/>
    </location>
</feature>
<feature type="signal peptide" evidence="10">
    <location>
        <begin position="1"/>
        <end position="27"/>
    </location>
</feature>
<evidence type="ECO:0000259" key="11">
    <source>
        <dbReference type="Pfam" id="PF04261"/>
    </source>
</evidence>
<sequence>MAARPGRRAVLFGAAGLAAGVAGTAAAAGVAGTAADETVGTGSAARASAGLDSTGANGARTLAFHGARQAGIDTPATAHIRYLGFDLVPGQDEGEGDAVRRLLRLLSSDAARLTAGTGALADTEPELASAPARLTVTFGFGPGLLDAVAPDRKPAWLRPLEAFGIDDLGAAYGQTDLLVQIGSDDLMALAHTQRMLLKDARGLAVLRWVQDGFLRSYGGGAEGVTPRNLFGQVDGTANPSGDALQRAVWGEADGTGAWLPGGTSLVLRRIRMDLDAWDRVDRPGRDLALGRRQDTGAPLTGTREHDEPDLGAADASGLPVISADSHVARARGAETILRRGYNYESAAAGADPEAGLLFASFQADIDRQFLPIQRRLAQADLLNEWATPIGSAVYAIPPGCAEGGFVGDGLFA</sequence>
<dbReference type="InterPro" id="IPR006311">
    <property type="entry name" value="TAT_signal"/>
</dbReference>
<evidence type="ECO:0000256" key="10">
    <source>
        <dbReference type="SAM" id="SignalP"/>
    </source>
</evidence>
<evidence type="ECO:0000256" key="6">
    <source>
        <dbReference type="ARBA" id="ARBA00023002"/>
    </source>
</evidence>
<accession>A0ABP7C4F6</accession>
<keyword evidence="3" id="KW-0349">Heme</keyword>
<comment type="caution">
    <text evidence="13">The sequence shown here is derived from an EMBL/GenBank/DDBJ whole genome shotgun (WGS) entry which is preliminary data.</text>
</comment>
<feature type="chain" id="PRO_5045392877" evidence="10">
    <location>
        <begin position="28"/>
        <end position="412"/>
    </location>
</feature>
<dbReference type="PANTHER" id="PTHR30521:SF4">
    <property type="entry name" value="DEFERROCHELATASE"/>
    <property type="match status" value="1"/>
</dbReference>
<proteinExistence type="inferred from homology"/>
<feature type="domain" description="Dyp-type peroxidase N-terminal" evidence="11">
    <location>
        <begin position="69"/>
        <end position="213"/>
    </location>
</feature>
<dbReference type="InterPro" id="IPR006314">
    <property type="entry name" value="Dyp_peroxidase"/>
</dbReference>
<dbReference type="Pfam" id="PF20628">
    <property type="entry name" value="Dyp_perox_C"/>
    <property type="match status" value="1"/>
</dbReference>
<dbReference type="Pfam" id="PF04261">
    <property type="entry name" value="Dyp_perox_N"/>
    <property type="match status" value="1"/>
</dbReference>
<evidence type="ECO:0000256" key="5">
    <source>
        <dbReference type="ARBA" id="ARBA00022729"/>
    </source>
</evidence>
<gene>
    <name evidence="13" type="ORF">GCM10023081_13080</name>
</gene>
<evidence type="ECO:0000256" key="4">
    <source>
        <dbReference type="ARBA" id="ARBA00022723"/>
    </source>
</evidence>
<feature type="region of interest" description="Disordered" evidence="9">
    <location>
        <begin position="288"/>
        <end position="315"/>
    </location>
</feature>
<comment type="similarity">
    <text evidence="8">Belongs to the DyP-type peroxidase family.</text>
</comment>